<dbReference type="EnsemblPlants" id="MELO3C031295.2.1">
    <property type="protein sequence ID" value="MELO3C031295.2.1"/>
    <property type="gene ID" value="MELO3C031295.2"/>
</dbReference>
<reference evidence="1" key="1">
    <citation type="submission" date="2023-03" db="UniProtKB">
        <authorList>
            <consortium name="EnsemblPlants"/>
        </authorList>
    </citation>
    <scope>IDENTIFICATION</scope>
</reference>
<accession>A0A9I9EB01</accession>
<evidence type="ECO:0000313" key="1">
    <source>
        <dbReference type="EnsemblPlants" id="MELO3C031295.2.1"/>
    </source>
</evidence>
<proteinExistence type="predicted"/>
<protein>
    <submittedName>
        <fullName evidence="1">Uncharacterized protein</fullName>
    </submittedName>
</protein>
<organism evidence="1">
    <name type="scientific">Cucumis melo</name>
    <name type="common">Muskmelon</name>
    <dbReference type="NCBI Taxonomy" id="3656"/>
    <lineage>
        <taxon>Eukaryota</taxon>
        <taxon>Viridiplantae</taxon>
        <taxon>Streptophyta</taxon>
        <taxon>Embryophyta</taxon>
        <taxon>Tracheophyta</taxon>
        <taxon>Spermatophyta</taxon>
        <taxon>Magnoliopsida</taxon>
        <taxon>eudicotyledons</taxon>
        <taxon>Gunneridae</taxon>
        <taxon>Pentapetalae</taxon>
        <taxon>rosids</taxon>
        <taxon>fabids</taxon>
        <taxon>Cucurbitales</taxon>
        <taxon>Cucurbitaceae</taxon>
        <taxon>Benincaseae</taxon>
        <taxon>Cucumis</taxon>
    </lineage>
</organism>
<dbReference type="Gramene" id="MELO3C031295.2.1">
    <property type="protein sequence ID" value="MELO3C031295.2.1"/>
    <property type="gene ID" value="MELO3C031295.2"/>
</dbReference>
<name>A0A9I9EB01_CUCME</name>
<dbReference type="AlphaFoldDB" id="A0A9I9EB01"/>
<sequence length="45" mass="4830">MACGRLDGDCVQTTAIVRTGTADGVRTMAIVKMRNNGSRGMRTKE</sequence>